<feature type="non-terminal residue" evidence="1">
    <location>
        <position position="1"/>
    </location>
</feature>
<evidence type="ECO:0000313" key="1">
    <source>
        <dbReference type="EMBL" id="KAK1935255.1"/>
    </source>
</evidence>
<comment type="caution">
    <text evidence="1">The sequence shown here is derived from an EMBL/GenBank/DDBJ whole genome shotgun (WGS) entry which is preliminary data.</text>
</comment>
<accession>A0AAD9LG49</accession>
<feature type="non-terminal residue" evidence="1">
    <location>
        <position position="1152"/>
    </location>
</feature>
<name>A0AAD9LG49_BABDI</name>
<gene>
    <name evidence="1" type="ORF">X943_003882</name>
</gene>
<keyword evidence="2" id="KW-1185">Reference proteome</keyword>
<organism evidence="1 2">
    <name type="scientific">Babesia divergens</name>
    <dbReference type="NCBI Taxonomy" id="32595"/>
    <lineage>
        <taxon>Eukaryota</taxon>
        <taxon>Sar</taxon>
        <taxon>Alveolata</taxon>
        <taxon>Apicomplexa</taxon>
        <taxon>Aconoidasida</taxon>
        <taxon>Piroplasmida</taxon>
        <taxon>Babesiidae</taxon>
        <taxon>Babesia</taxon>
    </lineage>
</organism>
<reference evidence="1" key="2">
    <citation type="submission" date="2021-05" db="EMBL/GenBank/DDBJ databases">
        <authorList>
            <person name="Pain A."/>
        </authorList>
    </citation>
    <scope>NUCLEOTIDE SEQUENCE</scope>
    <source>
        <strain evidence="1">1802A</strain>
    </source>
</reference>
<reference evidence="1" key="1">
    <citation type="journal article" date="2014" name="Nucleic Acids Res.">
        <title>The evolutionary dynamics of variant antigen genes in Babesia reveal a history of genomic innovation underlying host-parasite interaction.</title>
        <authorList>
            <person name="Jackson A.P."/>
            <person name="Otto T.D."/>
            <person name="Darby A."/>
            <person name="Ramaprasad A."/>
            <person name="Xia D."/>
            <person name="Echaide I.E."/>
            <person name="Farber M."/>
            <person name="Gahlot S."/>
            <person name="Gamble J."/>
            <person name="Gupta D."/>
            <person name="Gupta Y."/>
            <person name="Jackson L."/>
            <person name="Malandrin L."/>
            <person name="Malas T.B."/>
            <person name="Moussa E."/>
            <person name="Nair M."/>
            <person name="Reid A.J."/>
            <person name="Sanders M."/>
            <person name="Sharma J."/>
            <person name="Tracey A."/>
            <person name="Quail M.A."/>
            <person name="Weir W."/>
            <person name="Wastling J.M."/>
            <person name="Hall N."/>
            <person name="Willadsen P."/>
            <person name="Lingelbach K."/>
            <person name="Shiels B."/>
            <person name="Tait A."/>
            <person name="Berriman M."/>
            <person name="Allred D.R."/>
            <person name="Pain A."/>
        </authorList>
    </citation>
    <scope>NUCLEOTIDE SEQUENCE</scope>
    <source>
        <strain evidence="1">1802A</strain>
    </source>
</reference>
<dbReference type="Proteomes" id="UP001195914">
    <property type="component" value="Unassembled WGS sequence"/>
</dbReference>
<protein>
    <submittedName>
        <fullName evidence="1">Variant erythrocyte surface antigen-1 family protein</fullName>
    </submittedName>
</protein>
<dbReference type="AlphaFoldDB" id="A0AAD9LG49"/>
<proteinExistence type="predicted"/>
<sequence>RTRLVCCMYYTDVFVGQDNIDNLKNALKAELKDSGLNDELTQLVHGLCLFMGYPSCLCKPKKSVGESLEKISKELKEELQNYKCPFISNPKPSLNCDSCSTSHVVCKCCVLDCISKVLNCGCVQGSRNDCSCSKDDPKRCCKDLLEKLKASLSLLNLKADLETLCSCNAENCCVDGTCTSGSPNCSVCSSLKASSTSDYTITGLGLLRPSPKRLAERLENFFGDSGRKGSKNCSCQCNGSTPGQSCCCLACDNGKCFESCTAGCGSKCSSQPSPCPCKEFCQNINSIKVLEKSSDMRCCKSGAQCHCEVEGSKFCSPSPGQKCCVVDVFGGNFQQGVKCMIRRLVRFFKDLETSSKKFKSCCDLLCVAKTCYFLWDFYNKGGKEKCKNCKSPGTCKGSTLTPASSNTCCGGNPSKCQSGDCCLGCQDCDAIKFRKALQDLKYSSPCGQELYRTLDSFLNFIRFVFYPRVKDLKLENKIRTARNKCDNCKSGHSSCLGCKSGSSSCQGCTAVLKELRDNHKDLLSLMTRGSFSSYDSSEASWPSLPSSRSGSKCCGSSGSCSSCLSCSSPGSCPSQCCPDCPQRKAAKIFLGMLPCLYYGLKIVFDRSKYNSGFAGWHDITMDSDGKPESALAKFLYAWGFQTIESSGSSTIHLDPLLQAMVLPVLLENLFSSESSGNFDKIYKEVSKKYFSKHVFTSTSDSPPTTVREMLLWLYGLPYTSGFHDLVSRCKDLCSPSENSFHPDAFCYYIYTCCFIVPISIISFIEDSDSALSLISSSSDWKSFSYPSDPSTLADMLFKYVRKIYIPLHFLRFQCSLDKDKAGWQNCYFGRQCSVNSGSVSSASTSGCGCKGHDKYLCTGSSGHSGKCSAASSSASSCSSPCPHPLQRFLTATSDSPSSDPKSLFALPGTTPMGFESSNLSSTAKSGYDLYAVLHVFCESGFYPLTRLVQFALCISRYPPETLGELFGFFRKFISSDVFTSKFASYVDGEPGTYSGEDLKIALKRLLGSSHSGSHPSDLKSLSGCSSTKPLTCGKYLCSLTEYAYNIFIENFLGTYLSFVCYLAPTFEEELKEFQGEFSDCCSSGSCKIVECPCAHPFLYSYGFTFWSPNSLSGNSTKCSDFIEQLGKVVDSESPLQKLLNAIDAFLWHIRFP</sequence>
<dbReference type="EMBL" id="JAHBMH010000060">
    <property type="protein sequence ID" value="KAK1935255.1"/>
    <property type="molecule type" value="Genomic_DNA"/>
</dbReference>
<evidence type="ECO:0000313" key="2">
    <source>
        <dbReference type="Proteomes" id="UP001195914"/>
    </source>
</evidence>